<dbReference type="AlphaFoldDB" id="A0A2H1VKU0"/>
<name>A0A2H1VKU0_SPOFR</name>
<accession>A0A2H1VKU0</accession>
<evidence type="ECO:0000313" key="1">
    <source>
        <dbReference type="EMBL" id="SOQ41450.1"/>
    </source>
</evidence>
<gene>
    <name evidence="1" type="ORF">SFRICE_036369</name>
</gene>
<organism evidence="1">
    <name type="scientific">Spodoptera frugiperda</name>
    <name type="common">Fall armyworm</name>
    <dbReference type="NCBI Taxonomy" id="7108"/>
    <lineage>
        <taxon>Eukaryota</taxon>
        <taxon>Metazoa</taxon>
        <taxon>Ecdysozoa</taxon>
        <taxon>Arthropoda</taxon>
        <taxon>Hexapoda</taxon>
        <taxon>Insecta</taxon>
        <taxon>Pterygota</taxon>
        <taxon>Neoptera</taxon>
        <taxon>Endopterygota</taxon>
        <taxon>Lepidoptera</taxon>
        <taxon>Glossata</taxon>
        <taxon>Ditrysia</taxon>
        <taxon>Noctuoidea</taxon>
        <taxon>Noctuidae</taxon>
        <taxon>Amphipyrinae</taxon>
        <taxon>Spodoptera</taxon>
    </lineage>
</organism>
<reference evidence="1" key="1">
    <citation type="submission" date="2016-07" db="EMBL/GenBank/DDBJ databases">
        <authorList>
            <person name="Bretaudeau A."/>
        </authorList>
    </citation>
    <scope>NUCLEOTIDE SEQUENCE</scope>
    <source>
        <strain evidence="1">Rice</strain>
        <tissue evidence="1">Whole body</tissue>
    </source>
</reference>
<sequence length="110" mass="12776">MFIHFDLNVEEHECISARMGRLDRSDTSASQKTDVKQIDALCFVTLPYTKIFSCIVDAYTNIQVHMHIIPRPETTIWRSQKRVAPYDAVYRTCYTLHDSQLPSHRTNCAI</sequence>
<protein>
    <submittedName>
        <fullName evidence="1">SFRICE_036369</fullName>
    </submittedName>
</protein>
<proteinExistence type="predicted"/>
<dbReference type="EMBL" id="ODYU01003109">
    <property type="protein sequence ID" value="SOQ41450.1"/>
    <property type="molecule type" value="Genomic_DNA"/>
</dbReference>